<comment type="subcellular location">
    <subcellularLocation>
        <location evidence="1">Cell membrane</location>
        <topology evidence="1">Multi-pass membrane protein</topology>
    </subcellularLocation>
</comment>
<evidence type="ECO:0000259" key="8">
    <source>
        <dbReference type="Pfam" id="PF00482"/>
    </source>
</evidence>
<dbReference type="InterPro" id="IPR003004">
    <property type="entry name" value="GspF/PilC"/>
</dbReference>
<evidence type="ECO:0000256" key="6">
    <source>
        <dbReference type="ARBA" id="ARBA00023136"/>
    </source>
</evidence>
<dbReference type="GO" id="GO:0005886">
    <property type="term" value="C:plasma membrane"/>
    <property type="evidence" value="ECO:0007669"/>
    <property type="project" value="UniProtKB-SubCell"/>
</dbReference>
<proteinExistence type="inferred from homology"/>
<feature type="transmembrane region" description="Helical" evidence="7">
    <location>
        <begin position="124"/>
        <end position="149"/>
    </location>
</feature>
<name>A0A9D2K060_9FIRM</name>
<evidence type="ECO:0000313" key="10">
    <source>
        <dbReference type="Proteomes" id="UP000824102"/>
    </source>
</evidence>
<dbReference type="InterPro" id="IPR042094">
    <property type="entry name" value="T2SS_GspF_sf"/>
</dbReference>
<feature type="transmembrane region" description="Helical" evidence="7">
    <location>
        <begin position="174"/>
        <end position="195"/>
    </location>
</feature>
<evidence type="ECO:0000256" key="5">
    <source>
        <dbReference type="ARBA" id="ARBA00022989"/>
    </source>
</evidence>
<accession>A0A9D2K060</accession>
<feature type="domain" description="Type II secretion system protein GspF" evidence="8">
    <location>
        <begin position="223"/>
        <end position="345"/>
    </location>
</feature>
<dbReference type="AlphaFoldDB" id="A0A9D2K060"/>
<feature type="transmembrane region" description="Helical" evidence="7">
    <location>
        <begin position="322"/>
        <end position="344"/>
    </location>
</feature>
<gene>
    <name evidence="9" type="ORF">H9964_01945</name>
</gene>
<evidence type="ECO:0000256" key="2">
    <source>
        <dbReference type="ARBA" id="ARBA00005745"/>
    </source>
</evidence>
<dbReference type="EMBL" id="DXBB01000035">
    <property type="protein sequence ID" value="HIZ72324.1"/>
    <property type="molecule type" value="Genomic_DNA"/>
</dbReference>
<evidence type="ECO:0000256" key="4">
    <source>
        <dbReference type="ARBA" id="ARBA00022692"/>
    </source>
</evidence>
<evidence type="ECO:0000256" key="1">
    <source>
        <dbReference type="ARBA" id="ARBA00004651"/>
    </source>
</evidence>
<sequence>MNKHLKTKPHSKRDPLFPVSKAAAAGYCRRLSALLASGTPLPEALLYSAKDGPRRIRQAAERLKTRALAGELLSRAFAAERFPRSAAFFLLLAERTGSYPPCLSLAAETLETELRLKEEERGALLYPMLLCAVLLALFLLLAAFVFPAFEETLSALDLPLPPLTEALMRAGRQVITHLIPIVLSLAAGILLVLLLRRVPFIRLHTDALRLFSRAERCQNAVLFCRGIVLMDEGGATLSEALTGAAALLINARAALGIRRAVQRFEAGNALHEALRQERIFPAFVIALLAAGERSDRIGPLLQSALPMLESERRTALKVRANVLRTLLFCLAAAEIVLLFAALYAPLLTIFSSLA</sequence>
<reference evidence="9" key="1">
    <citation type="journal article" date="2021" name="PeerJ">
        <title>Extensive microbial diversity within the chicken gut microbiome revealed by metagenomics and culture.</title>
        <authorList>
            <person name="Gilroy R."/>
            <person name="Ravi A."/>
            <person name="Getino M."/>
            <person name="Pursley I."/>
            <person name="Horton D.L."/>
            <person name="Alikhan N.F."/>
            <person name="Baker D."/>
            <person name="Gharbi K."/>
            <person name="Hall N."/>
            <person name="Watson M."/>
            <person name="Adriaenssens E.M."/>
            <person name="Foster-Nyarko E."/>
            <person name="Jarju S."/>
            <person name="Secka A."/>
            <person name="Antonio M."/>
            <person name="Oren A."/>
            <person name="Chaudhuri R.R."/>
            <person name="La Ragione R."/>
            <person name="Hildebrand F."/>
            <person name="Pallen M.J."/>
        </authorList>
    </citation>
    <scope>NUCLEOTIDE SEQUENCE</scope>
    <source>
        <strain evidence="9">ChiW7-2402</strain>
    </source>
</reference>
<keyword evidence="3" id="KW-1003">Cell membrane</keyword>
<dbReference type="PANTHER" id="PTHR30012">
    <property type="entry name" value="GENERAL SECRETION PATHWAY PROTEIN"/>
    <property type="match status" value="1"/>
</dbReference>
<dbReference type="Gene3D" id="1.20.81.30">
    <property type="entry name" value="Type II secretion system (T2SS), domain F"/>
    <property type="match status" value="2"/>
</dbReference>
<reference evidence="9" key="2">
    <citation type="submission" date="2021-04" db="EMBL/GenBank/DDBJ databases">
        <authorList>
            <person name="Gilroy R."/>
        </authorList>
    </citation>
    <scope>NUCLEOTIDE SEQUENCE</scope>
    <source>
        <strain evidence="9">ChiW7-2402</strain>
    </source>
</reference>
<dbReference type="Proteomes" id="UP000824102">
    <property type="component" value="Unassembled WGS sequence"/>
</dbReference>
<keyword evidence="4 7" id="KW-0812">Transmembrane</keyword>
<keyword evidence="6 7" id="KW-0472">Membrane</keyword>
<organism evidence="9 10">
    <name type="scientific">Candidatus Gallimonas intestinavium</name>
    <dbReference type="NCBI Taxonomy" id="2838603"/>
    <lineage>
        <taxon>Bacteria</taxon>
        <taxon>Bacillati</taxon>
        <taxon>Bacillota</taxon>
        <taxon>Clostridia</taxon>
        <taxon>Candidatus Gallimonas</taxon>
    </lineage>
</organism>
<dbReference type="Pfam" id="PF00482">
    <property type="entry name" value="T2SSF"/>
    <property type="match status" value="2"/>
</dbReference>
<protein>
    <submittedName>
        <fullName evidence="9">Type II secretion system F family protein</fullName>
    </submittedName>
</protein>
<evidence type="ECO:0000256" key="7">
    <source>
        <dbReference type="SAM" id="Phobius"/>
    </source>
</evidence>
<keyword evidence="5 7" id="KW-1133">Transmembrane helix</keyword>
<comment type="similarity">
    <text evidence="2">Belongs to the GSP F family.</text>
</comment>
<dbReference type="PANTHER" id="PTHR30012:SF0">
    <property type="entry name" value="TYPE II SECRETION SYSTEM PROTEIN F-RELATED"/>
    <property type="match status" value="1"/>
</dbReference>
<evidence type="ECO:0000256" key="3">
    <source>
        <dbReference type="ARBA" id="ARBA00022475"/>
    </source>
</evidence>
<comment type="caution">
    <text evidence="9">The sequence shown here is derived from an EMBL/GenBank/DDBJ whole genome shotgun (WGS) entry which is preliminary data.</text>
</comment>
<evidence type="ECO:0000313" key="9">
    <source>
        <dbReference type="EMBL" id="HIZ72324.1"/>
    </source>
</evidence>
<dbReference type="InterPro" id="IPR018076">
    <property type="entry name" value="T2SS_GspF_dom"/>
</dbReference>
<feature type="domain" description="Type II secretion system protein GspF" evidence="8">
    <location>
        <begin position="27"/>
        <end position="147"/>
    </location>
</feature>